<gene>
    <name evidence="2" type="ORF">H9864_06705</name>
</gene>
<evidence type="ECO:0000313" key="3">
    <source>
        <dbReference type="Proteomes" id="UP000824178"/>
    </source>
</evidence>
<evidence type="ECO:0008006" key="4">
    <source>
        <dbReference type="Google" id="ProtNLM"/>
    </source>
</evidence>
<organism evidence="2 3">
    <name type="scientific">Candidatus Faecalibacterium intestinavium</name>
    <dbReference type="NCBI Taxonomy" id="2838580"/>
    <lineage>
        <taxon>Bacteria</taxon>
        <taxon>Bacillati</taxon>
        <taxon>Bacillota</taxon>
        <taxon>Clostridia</taxon>
        <taxon>Eubacteriales</taxon>
        <taxon>Oscillospiraceae</taxon>
        <taxon>Faecalibacterium</taxon>
    </lineage>
</organism>
<accession>A0A9E2NQW7</accession>
<evidence type="ECO:0000256" key="1">
    <source>
        <dbReference type="SAM" id="SignalP"/>
    </source>
</evidence>
<reference evidence="2" key="2">
    <citation type="submission" date="2021-04" db="EMBL/GenBank/DDBJ databases">
        <authorList>
            <person name="Gilroy R."/>
        </authorList>
    </citation>
    <scope>NUCLEOTIDE SEQUENCE</scope>
    <source>
        <strain evidence="2">742</strain>
    </source>
</reference>
<feature type="chain" id="PRO_5038759156" description="Lipoprotein" evidence="1">
    <location>
        <begin position="19"/>
        <end position="139"/>
    </location>
</feature>
<dbReference type="Proteomes" id="UP000824178">
    <property type="component" value="Unassembled WGS sequence"/>
</dbReference>
<dbReference type="AlphaFoldDB" id="A0A9E2NQW7"/>
<feature type="signal peptide" evidence="1">
    <location>
        <begin position="1"/>
        <end position="18"/>
    </location>
</feature>
<sequence>MKKVWSIFCAGMLALALAACGGYPSTLPERQYKANCQTIPYETLSGNPEKYKNAFVKVTGRVVRVLERGSSCLLRVSVIGRPYEVYEVYVANTGADGTPQAAEGDIIILYGKTMGNRTYTTVIDPQQEIPLIYAGYIDL</sequence>
<proteinExistence type="predicted"/>
<protein>
    <recommendedName>
        <fullName evidence="4">Lipoprotein</fullName>
    </recommendedName>
</protein>
<comment type="caution">
    <text evidence="2">The sequence shown here is derived from an EMBL/GenBank/DDBJ whole genome shotgun (WGS) entry which is preliminary data.</text>
</comment>
<dbReference type="EMBL" id="JAHLFH010000138">
    <property type="protein sequence ID" value="MBU3820042.1"/>
    <property type="molecule type" value="Genomic_DNA"/>
</dbReference>
<keyword evidence="1" id="KW-0732">Signal</keyword>
<evidence type="ECO:0000313" key="2">
    <source>
        <dbReference type="EMBL" id="MBU3820042.1"/>
    </source>
</evidence>
<name>A0A9E2NQW7_9FIRM</name>
<dbReference type="PROSITE" id="PS51257">
    <property type="entry name" value="PROKAR_LIPOPROTEIN"/>
    <property type="match status" value="1"/>
</dbReference>
<reference evidence="2" key="1">
    <citation type="journal article" date="2021" name="PeerJ">
        <title>Extensive microbial diversity within the chicken gut microbiome revealed by metagenomics and culture.</title>
        <authorList>
            <person name="Gilroy R."/>
            <person name="Ravi A."/>
            <person name="Getino M."/>
            <person name="Pursley I."/>
            <person name="Horton D.L."/>
            <person name="Alikhan N.F."/>
            <person name="Baker D."/>
            <person name="Gharbi K."/>
            <person name="Hall N."/>
            <person name="Watson M."/>
            <person name="Adriaenssens E.M."/>
            <person name="Foster-Nyarko E."/>
            <person name="Jarju S."/>
            <person name="Secka A."/>
            <person name="Antonio M."/>
            <person name="Oren A."/>
            <person name="Chaudhuri R.R."/>
            <person name="La Ragione R."/>
            <person name="Hildebrand F."/>
            <person name="Pallen M.J."/>
        </authorList>
    </citation>
    <scope>NUCLEOTIDE SEQUENCE</scope>
    <source>
        <strain evidence="2">742</strain>
    </source>
</reference>